<reference evidence="4 5" key="1">
    <citation type="journal article" date="2014" name="PLoS ONE">
        <title>Physiological and genomic features of a novel sulfur-oxidizing gammaproteobacterium belonging to a previously uncultivated symbiotic lineage isolated from a hydrothermal vent.</title>
        <authorList>
            <person name="Nunoura T."/>
            <person name="Takaki Y."/>
            <person name="Kazama H."/>
            <person name="Kakuta J."/>
            <person name="Shimamura S."/>
            <person name="Makita H."/>
            <person name="Hirai M."/>
            <person name="Miyazaki M."/>
            <person name="Takai K."/>
        </authorList>
    </citation>
    <scope>NUCLEOTIDE SEQUENCE [LARGE SCALE GENOMIC DNA]</scope>
    <source>
        <strain evidence="4 5">Hiromi1</strain>
    </source>
</reference>
<dbReference type="Pfam" id="PF00085">
    <property type="entry name" value="Thioredoxin"/>
    <property type="match status" value="1"/>
</dbReference>
<evidence type="ECO:0000256" key="1">
    <source>
        <dbReference type="ARBA" id="ARBA00023284"/>
    </source>
</evidence>
<dbReference type="GO" id="GO:0045454">
    <property type="term" value="P:cell redox homeostasis"/>
    <property type="evidence" value="ECO:0007669"/>
    <property type="project" value="TreeGrafter"/>
</dbReference>
<dbReference type="AlphaFoldDB" id="A0A7U6JID8"/>
<keyword evidence="1" id="KW-0676">Redox-active center</keyword>
<dbReference type="SUPFAM" id="SSF52833">
    <property type="entry name" value="Thioredoxin-like"/>
    <property type="match status" value="1"/>
</dbReference>
<dbReference type="CDD" id="cd02947">
    <property type="entry name" value="TRX_family"/>
    <property type="match status" value="1"/>
</dbReference>
<dbReference type="GO" id="GO:0015036">
    <property type="term" value="F:disulfide oxidoreductase activity"/>
    <property type="evidence" value="ECO:0007669"/>
    <property type="project" value="UniProtKB-ARBA"/>
</dbReference>
<keyword evidence="2" id="KW-0472">Membrane</keyword>
<dbReference type="PANTHER" id="PTHR43601:SF3">
    <property type="entry name" value="THIOREDOXIN, MITOCHONDRIAL"/>
    <property type="match status" value="1"/>
</dbReference>
<evidence type="ECO:0000313" key="4">
    <source>
        <dbReference type="EMBL" id="BAO44752.1"/>
    </source>
</evidence>
<dbReference type="PROSITE" id="PS51352">
    <property type="entry name" value="THIOREDOXIN_2"/>
    <property type="match status" value="1"/>
</dbReference>
<keyword evidence="5" id="KW-1185">Reference proteome</keyword>
<evidence type="ECO:0000313" key="5">
    <source>
        <dbReference type="Proteomes" id="UP000031631"/>
    </source>
</evidence>
<dbReference type="OrthoDB" id="5784238at2"/>
<keyword evidence="2" id="KW-1133">Transmembrane helix</keyword>
<evidence type="ECO:0000259" key="3">
    <source>
        <dbReference type="PROSITE" id="PS51352"/>
    </source>
</evidence>
<dbReference type="PROSITE" id="PS00194">
    <property type="entry name" value="THIOREDOXIN_1"/>
    <property type="match status" value="1"/>
</dbReference>
<name>A0A7U6JID8_9GAMM</name>
<dbReference type="InterPro" id="IPR017937">
    <property type="entry name" value="Thioredoxin_CS"/>
</dbReference>
<feature type="domain" description="Thioredoxin" evidence="3">
    <location>
        <begin position="1"/>
        <end position="132"/>
    </location>
</feature>
<dbReference type="PANTHER" id="PTHR43601">
    <property type="entry name" value="THIOREDOXIN, MITOCHONDRIAL"/>
    <property type="match status" value="1"/>
</dbReference>
<accession>A0A7U6JID8</accession>
<dbReference type="Proteomes" id="UP000031631">
    <property type="component" value="Chromosome"/>
</dbReference>
<dbReference type="Gene3D" id="3.40.30.10">
    <property type="entry name" value="Glutaredoxin"/>
    <property type="match status" value="1"/>
</dbReference>
<dbReference type="KEGG" id="tbn:TBH_C1837"/>
<sequence length="132" mass="14560">MDDITPYIVFSIIALVIGAQLYIRHKAMQVRGQPASILHSLFPDLPSKGKALVFCHSPGCAPCRAMLPHIRDLAENHPGVYTLDISQHLDLAKTVGIRATPTTLLIRDGRISQVLVGQKKPTALRRFLEEKA</sequence>
<evidence type="ECO:0000256" key="2">
    <source>
        <dbReference type="SAM" id="Phobius"/>
    </source>
</evidence>
<protein>
    <submittedName>
        <fullName evidence="4">Thioredoxin domain protein</fullName>
    </submittedName>
</protein>
<dbReference type="RefSeq" id="WP_041067893.1">
    <property type="nucleotide sequence ID" value="NZ_AP012273.1"/>
</dbReference>
<dbReference type="InterPro" id="IPR013766">
    <property type="entry name" value="Thioredoxin_domain"/>
</dbReference>
<feature type="transmembrane region" description="Helical" evidence="2">
    <location>
        <begin position="6"/>
        <end position="23"/>
    </location>
</feature>
<dbReference type="InterPro" id="IPR036249">
    <property type="entry name" value="Thioredoxin-like_sf"/>
</dbReference>
<gene>
    <name evidence="4" type="ORF">TBH_C1837</name>
</gene>
<organism evidence="4 5">
    <name type="scientific">Thiolapillus brandeum</name>
    <dbReference type="NCBI Taxonomy" id="1076588"/>
    <lineage>
        <taxon>Bacteria</taxon>
        <taxon>Pseudomonadati</taxon>
        <taxon>Pseudomonadota</taxon>
        <taxon>Gammaproteobacteria</taxon>
        <taxon>Chromatiales</taxon>
        <taxon>Sedimenticolaceae</taxon>
        <taxon>Thiolapillus</taxon>
    </lineage>
</organism>
<keyword evidence="2" id="KW-0812">Transmembrane</keyword>
<dbReference type="EMBL" id="AP012273">
    <property type="protein sequence ID" value="BAO44752.1"/>
    <property type="molecule type" value="Genomic_DNA"/>
</dbReference>
<proteinExistence type="predicted"/>